<feature type="compositionally biased region" description="Low complexity" evidence="1">
    <location>
        <begin position="212"/>
        <end position="226"/>
    </location>
</feature>
<feature type="region of interest" description="Disordered" evidence="1">
    <location>
        <begin position="168"/>
        <end position="190"/>
    </location>
</feature>
<name>A0ABN9P8P4_9DINO</name>
<accession>A0ABN9P8P4</accession>
<evidence type="ECO:0000256" key="1">
    <source>
        <dbReference type="SAM" id="MobiDB-lite"/>
    </source>
</evidence>
<protein>
    <submittedName>
        <fullName evidence="2">Uncharacterized protein</fullName>
    </submittedName>
</protein>
<comment type="caution">
    <text evidence="2">The sequence shown here is derived from an EMBL/GenBank/DDBJ whole genome shotgun (WGS) entry which is preliminary data.</text>
</comment>
<evidence type="ECO:0000313" key="2">
    <source>
        <dbReference type="EMBL" id="CAK0789111.1"/>
    </source>
</evidence>
<sequence>PQVLRAVHRRFCRGAPASGGGGGALGPEEEGGPDALGERLRAALLDEAPTRCEAEDIRLSFVVRVSAKYWIGKGLATPRFPAAPAGVSEGLRAWRRLSGARALVHCGHTNRHTSLGLRHSGAELDQAWRQLRDTYLDIWAEAGLSRSAASARLSALERKAAVRRRLAGAAVSRVPSHGGNGLRGRGSASGGAVDLKMSGLLRRWARREARAGGEPPAAAPPAGKQEPPARPSPQGPAHSGLSGSMW</sequence>
<dbReference type="Proteomes" id="UP001189429">
    <property type="component" value="Unassembled WGS sequence"/>
</dbReference>
<dbReference type="EMBL" id="CAUYUJ010000176">
    <property type="protein sequence ID" value="CAK0789111.1"/>
    <property type="molecule type" value="Genomic_DNA"/>
</dbReference>
<feature type="compositionally biased region" description="Gly residues" evidence="1">
    <location>
        <begin position="178"/>
        <end position="189"/>
    </location>
</feature>
<feature type="region of interest" description="Disordered" evidence="1">
    <location>
        <begin position="207"/>
        <end position="246"/>
    </location>
</feature>
<organism evidence="2 3">
    <name type="scientific">Prorocentrum cordatum</name>
    <dbReference type="NCBI Taxonomy" id="2364126"/>
    <lineage>
        <taxon>Eukaryota</taxon>
        <taxon>Sar</taxon>
        <taxon>Alveolata</taxon>
        <taxon>Dinophyceae</taxon>
        <taxon>Prorocentrales</taxon>
        <taxon>Prorocentraceae</taxon>
        <taxon>Prorocentrum</taxon>
    </lineage>
</organism>
<gene>
    <name evidence="2" type="ORF">PCOR1329_LOCUS780</name>
</gene>
<reference evidence="2" key="1">
    <citation type="submission" date="2023-10" db="EMBL/GenBank/DDBJ databases">
        <authorList>
            <person name="Chen Y."/>
            <person name="Shah S."/>
            <person name="Dougan E. K."/>
            <person name="Thang M."/>
            <person name="Chan C."/>
        </authorList>
    </citation>
    <scope>NUCLEOTIDE SEQUENCE [LARGE SCALE GENOMIC DNA]</scope>
</reference>
<feature type="non-terminal residue" evidence="2">
    <location>
        <position position="1"/>
    </location>
</feature>
<proteinExistence type="predicted"/>
<evidence type="ECO:0000313" key="3">
    <source>
        <dbReference type="Proteomes" id="UP001189429"/>
    </source>
</evidence>
<keyword evidence="3" id="KW-1185">Reference proteome</keyword>